<keyword evidence="1" id="KW-0812">Transmembrane</keyword>
<accession>A0A4P8XKZ0</accession>
<reference evidence="2 3" key="1">
    <citation type="submission" date="2019-05" db="EMBL/GenBank/DDBJ databases">
        <authorList>
            <person name="Chen C."/>
        </authorList>
    </citation>
    <scope>NUCLEOTIDE SEQUENCE [LARGE SCALE GENOMIC DNA]</scope>
    <source>
        <strain evidence="2 3">HB172198</strain>
    </source>
</reference>
<keyword evidence="1" id="KW-0472">Membrane</keyword>
<dbReference type="AlphaFoldDB" id="A0A4P8XKZ0"/>
<keyword evidence="3" id="KW-1185">Reference proteome</keyword>
<evidence type="ECO:0000313" key="3">
    <source>
        <dbReference type="Proteomes" id="UP000300879"/>
    </source>
</evidence>
<dbReference type="RefSeq" id="WP_138225919.1">
    <property type="nucleotide sequence ID" value="NZ_CP040396.1"/>
</dbReference>
<feature type="transmembrane region" description="Helical" evidence="1">
    <location>
        <begin position="158"/>
        <end position="180"/>
    </location>
</feature>
<keyword evidence="1" id="KW-1133">Transmembrane helix</keyword>
<proteinExistence type="predicted"/>
<evidence type="ECO:0000256" key="1">
    <source>
        <dbReference type="SAM" id="Phobius"/>
    </source>
</evidence>
<organism evidence="2 3">
    <name type="scientific">Paenibacillus algicola</name>
    <dbReference type="NCBI Taxonomy" id="2565926"/>
    <lineage>
        <taxon>Bacteria</taxon>
        <taxon>Bacillati</taxon>
        <taxon>Bacillota</taxon>
        <taxon>Bacilli</taxon>
        <taxon>Bacillales</taxon>
        <taxon>Paenibacillaceae</taxon>
        <taxon>Paenibacillus</taxon>
    </lineage>
</organism>
<feature type="transmembrane region" description="Helical" evidence="1">
    <location>
        <begin position="12"/>
        <end position="31"/>
    </location>
</feature>
<feature type="transmembrane region" description="Helical" evidence="1">
    <location>
        <begin position="213"/>
        <end position="231"/>
    </location>
</feature>
<sequence>MFRLIISEFKQLTRKPIWLFIFAVTIVVSIFLPRSSITHLTVIPGMVYFIMIMSLLLSIYGAESARADKTQQVDEALSVTPLYRKYFMAKLIYWLMLSAFIYVLFYAAVLSYIGLIHSNITSEDVYRSLVYTLLVWFIPFFFSILIGYIMYSWLPSFYSYLFIVVIWFLTMPYNSMIGLIPRNWSGWIINGDPNIIQIFSTNPLESLEINRGYFIQRIFMFLILFSGYLLAKYKIQTKIRITAALLLVISVLLPLFSPYVPYITGGNSLSPSSVTFPENKGQSQSGYRITKYIFHLNHGQSNHELKYTVYVEIEAEQDDIEFALLDDFKINSIHMNNKAVVVSRSGNLVKLQIPEKTGILQMDIETDSFIPIGPSTIQLVSTTAWYPMIPDEARDPYNNAIKEQYEVHWEPANHKQIKSNLQRLSRSHWSGTAYGPTFLMGRFTEVDNVIFPKYQTAEKTERINRGLAEIFDNNNKKYNKLEQLPPYVYYVSTFYGMQANPDEAYVYPNVFPNQEILNLFYLKKGEE</sequence>
<dbReference type="KEGG" id="palo:E6C60_2262"/>
<feature type="transmembrane region" description="Helical" evidence="1">
    <location>
        <begin position="128"/>
        <end position="151"/>
    </location>
</feature>
<evidence type="ECO:0000313" key="2">
    <source>
        <dbReference type="EMBL" id="QCT02975.1"/>
    </source>
</evidence>
<dbReference type="OrthoDB" id="2509520at2"/>
<feature type="transmembrane region" description="Helical" evidence="1">
    <location>
        <begin position="243"/>
        <end position="262"/>
    </location>
</feature>
<name>A0A4P8XKZ0_9BACL</name>
<dbReference type="EMBL" id="CP040396">
    <property type="protein sequence ID" value="QCT02975.1"/>
    <property type="molecule type" value="Genomic_DNA"/>
</dbReference>
<feature type="transmembrane region" description="Helical" evidence="1">
    <location>
        <begin position="91"/>
        <end position="116"/>
    </location>
</feature>
<dbReference type="Proteomes" id="UP000300879">
    <property type="component" value="Chromosome"/>
</dbReference>
<feature type="transmembrane region" description="Helical" evidence="1">
    <location>
        <begin position="37"/>
        <end position="60"/>
    </location>
</feature>
<protein>
    <submittedName>
        <fullName evidence="2">Uncharacterized protein</fullName>
    </submittedName>
</protein>
<gene>
    <name evidence="2" type="ORF">E6C60_2262</name>
</gene>